<dbReference type="EMBL" id="DS547128">
    <property type="protein sequence ID" value="EDR02852.1"/>
    <property type="molecule type" value="Genomic_DNA"/>
</dbReference>
<organism evidence="2">
    <name type="scientific">Laccaria bicolor (strain S238N-H82 / ATCC MYA-4686)</name>
    <name type="common">Bicoloured deceiver</name>
    <name type="synonym">Laccaria laccata var. bicolor</name>
    <dbReference type="NCBI Taxonomy" id="486041"/>
    <lineage>
        <taxon>Eukaryota</taxon>
        <taxon>Fungi</taxon>
        <taxon>Dikarya</taxon>
        <taxon>Basidiomycota</taxon>
        <taxon>Agaricomycotina</taxon>
        <taxon>Agaricomycetes</taxon>
        <taxon>Agaricomycetidae</taxon>
        <taxon>Agaricales</taxon>
        <taxon>Agaricineae</taxon>
        <taxon>Hydnangiaceae</taxon>
        <taxon>Laccaria</taxon>
    </lineage>
</organism>
<evidence type="ECO:0000313" key="2">
    <source>
        <dbReference type="Proteomes" id="UP000001194"/>
    </source>
</evidence>
<dbReference type="AlphaFoldDB" id="B0DRD7"/>
<dbReference type="RefSeq" id="XP_001886562.1">
    <property type="nucleotide sequence ID" value="XM_001886527.1"/>
</dbReference>
<proteinExistence type="predicted"/>
<dbReference type="InParanoid" id="B0DRD7"/>
<dbReference type="GeneID" id="6082174"/>
<gene>
    <name evidence="1" type="ORF">LACBIDRAFT_307999</name>
</gene>
<name>B0DRD7_LACBS</name>
<dbReference type="Proteomes" id="UP000001194">
    <property type="component" value="Unassembled WGS sequence"/>
</dbReference>
<sequence length="67" mass="7535">MLGHVVAMYSKTGGKNRKHSAITESSTIPAVSYLGVQLFQYRMARQFRSVPDATAILTHNWLRLSLK</sequence>
<protein>
    <submittedName>
        <fullName evidence="1">Predicted protein</fullName>
    </submittedName>
</protein>
<evidence type="ECO:0000313" key="1">
    <source>
        <dbReference type="EMBL" id="EDR02852.1"/>
    </source>
</evidence>
<keyword evidence="2" id="KW-1185">Reference proteome</keyword>
<accession>B0DRD7</accession>
<reference evidence="1 2" key="1">
    <citation type="journal article" date="2008" name="Nature">
        <title>The genome of Laccaria bicolor provides insights into mycorrhizal symbiosis.</title>
        <authorList>
            <person name="Martin F."/>
            <person name="Aerts A."/>
            <person name="Ahren D."/>
            <person name="Brun A."/>
            <person name="Danchin E.G.J."/>
            <person name="Duchaussoy F."/>
            <person name="Gibon J."/>
            <person name="Kohler A."/>
            <person name="Lindquist E."/>
            <person name="Pereda V."/>
            <person name="Salamov A."/>
            <person name="Shapiro H.J."/>
            <person name="Wuyts J."/>
            <person name="Blaudez D."/>
            <person name="Buee M."/>
            <person name="Brokstein P."/>
            <person name="Canbaeck B."/>
            <person name="Cohen D."/>
            <person name="Courty P.E."/>
            <person name="Coutinho P.M."/>
            <person name="Delaruelle C."/>
            <person name="Detter J.C."/>
            <person name="Deveau A."/>
            <person name="DiFazio S."/>
            <person name="Duplessis S."/>
            <person name="Fraissinet-Tachet L."/>
            <person name="Lucic E."/>
            <person name="Frey-Klett P."/>
            <person name="Fourrey C."/>
            <person name="Feussner I."/>
            <person name="Gay G."/>
            <person name="Grimwood J."/>
            <person name="Hoegger P.J."/>
            <person name="Jain P."/>
            <person name="Kilaru S."/>
            <person name="Labbe J."/>
            <person name="Lin Y.C."/>
            <person name="Legue V."/>
            <person name="Le Tacon F."/>
            <person name="Marmeisse R."/>
            <person name="Melayah D."/>
            <person name="Montanini B."/>
            <person name="Muratet M."/>
            <person name="Nehls U."/>
            <person name="Niculita-Hirzel H."/>
            <person name="Oudot-Le Secq M.P."/>
            <person name="Peter M."/>
            <person name="Quesneville H."/>
            <person name="Rajashekar B."/>
            <person name="Reich M."/>
            <person name="Rouhier N."/>
            <person name="Schmutz J."/>
            <person name="Yin T."/>
            <person name="Chalot M."/>
            <person name="Henrissat B."/>
            <person name="Kuees U."/>
            <person name="Lucas S."/>
            <person name="Van de Peer Y."/>
            <person name="Podila G.K."/>
            <person name="Polle A."/>
            <person name="Pukkila P.J."/>
            <person name="Richardson P.M."/>
            <person name="Rouze P."/>
            <person name="Sanders I.R."/>
            <person name="Stajich J.E."/>
            <person name="Tunlid A."/>
            <person name="Tuskan G."/>
            <person name="Grigoriev I.V."/>
        </authorList>
    </citation>
    <scope>NUCLEOTIDE SEQUENCE [LARGE SCALE GENOMIC DNA]</scope>
    <source>
        <strain evidence="2">S238N-H82 / ATCC MYA-4686</strain>
    </source>
</reference>
<dbReference type="HOGENOM" id="CLU_205465_0_0_1"/>
<dbReference type="KEGG" id="lbc:LACBIDRAFT_307999"/>
<dbReference type="OrthoDB" id="3065650at2759"/>